<dbReference type="Proteomes" id="UP000244855">
    <property type="component" value="Unassembled WGS sequence"/>
</dbReference>
<organism evidence="2 3">
    <name type="scientific">Periconia macrospinosa</name>
    <dbReference type="NCBI Taxonomy" id="97972"/>
    <lineage>
        <taxon>Eukaryota</taxon>
        <taxon>Fungi</taxon>
        <taxon>Dikarya</taxon>
        <taxon>Ascomycota</taxon>
        <taxon>Pezizomycotina</taxon>
        <taxon>Dothideomycetes</taxon>
        <taxon>Pleosporomycetidae</taxon>
        <taxon>Pleosporales</taxon>
        <taxon>Massarineae</taxon>
        <taxon>Periconiaceae</taxon>
        <taxon>Periconia</taxon>
    </lineage>
</organism>
<dbReference type="OrthoDB" id="4584443at2759"/>
<feature type="region of interest" description="Disordered" evidence="1">
    <location>
        <begin position="1"/>
        <end position="92"/>
    </location>
</feature>
<feature type="compositionally biased region" description="Basic and acidic residues" evidence="1">
    <location>
        <begin position="39"/>
        <end position="61"/>
    </location>
</feature>
<dbReference type="EMBL" id="KZ806839">
    <property type="protein sequence ID" value="PVH90032.1"/>
    <property type="molecule type" value="Genomic_DNA"/>
</dbReference>
<proteinExistence type="predicted"/>
<feature type="compositionally biased region" description="Polar residues" evidence="1">
    <location>
        <begin position="25"/>
        <end position="36"/>
    </location>
</feature>
<feature type="non-terminal residue" evidence="2">
    <location>
        <position position="345"/>
    </location>
</feature>
<evidence type="ECO:0000313" key="2">
    <source>
        <dbReference type="EMBL" id="PVH90032.1"/>
    </source>
</evidence>
<dbReference type="AlphaFoldDB" id="A0A2V1CWH2"/>
<sequence length="345" mass="39119">MSERMQGEGGGTGQTLREVLEELYGQSSGNSASTSLEIRMSEDVPRALQETSDRTRQDKILRPAQEASEEARQQESKVTKPTDHHRPRRYQQKTKITGVNPMNMPGVAARIAQVHERVLMADGRRAGRRHIIDPKSADVYRSGEYWQKTEIAGKAPASGSGNLARTAQENREAVFYRALGDMERARLFDSSNTNDGQNQLQARIGMRTLTDIFKTSQREHGEESAREGSLGKRARPQTDVQPREGETEEQSQKRARRASGGRCVSLERNGSQEEEVAASMRALEEKFEEKERQSHGRLWCDPIPHERKVATVREFYNAFHEVNTLPIRTCTICYRKFAIAELEEF</sequence>
<feature type="compositionally biased region" description="Basic and acidic residues" evidence="1">
    <location>
        <begin position="216"/>
        <end position="230"/>
    </location>
</feature>
<evidence type="ECO:0000313" key="3">
    <source>
        <dbReference type="Proteomes" id="UP000244855"/>
    </source>
</evidence>
<accession>A0A2V1CWH2</accession>
<protein>
    <submittedName>
        <fullName evidence="2">Uncharacterized protein</fullName>
    </submittedName>
</protein>
<name>A0A2V1CWH2_9PLEO</name>
<reference evidence="2 3" key="1">
    <citation type="journal article" date="2018" name="Sci. Rep.">
        <title>Comparative genomics provides insights into the lifestyle and reveals functional heterogeneity of dark septate endophytic fungi.</title>
        <authorList>
            <person name="Knapp D.G."/>
            <person name="Nemeth J.B."/>
            <person name="Barry K."/>
            <person name="Hainaut M."/>
            <person name="Henrissat B."/>
            <person name="Johnson J."/>
            <person name="Kuo A."/>
            <person name="Lim J.H.P."/>
            <person name="Lipzen A."/>
            <person name="Nolan M."/>
            <person name="Ohm R.A."/>
            <person name="Tamas L."/>
            <person name="Grigoriev I.V."/>
            <person name="Spatafora J.W."/>
            <person name="Nagy L.G."/>
            <person name="Kovacs G.M."/>
        </authorList>
    </citation>
    <scope>NUCLEOTIDE SEQUENCE [LARGE SCALE GENOMIC DNA]</scope>
    <source>
        <strain evidence="2 3">DSE2036</strain>
    </source>
</reference>
<gene>
    <name evidence="2" type="ORF">DM02DRAFT_686893</name>
</gene>
<feature type="compositionally biased region" description="Basic and acidic residues" evidence="1">
    <location>
        <begin position="69"/>
        <end position="84"/>
    </location>
</feature>
<evidence type="ECO:0000256" key="1">
    <source>
        <dbReference type="SAM" id="MobiDB-lite"/>
    </source>
</evidence>
<keyword evidence="3" id="KW-1185">Reference proteome</keyword>
<feature type="region of interest" description="Disordered" evidence="1">
    <location>
        <begin position="215"/>
        <end position="275"/>
    </location>
</feature>